<comment type="caution">
    <text evidence="1">The sequence shown here is derived from an EMBL/GenBank/DDBJ whole genome shotgun (WGS) entry which is preliminary data.</text>
</comment>
<reference evidence="1 2" key="1">
    <citation type="submission" date="2023-02" db="EMBL/GenBank/DDBJ databases">
        <title>LHISI_Scaffold_Assembly.</title>
        <authorList>
            <person name="Stuart O.P."/>
            <person name="Cleave R."/>
            <person name="Magrath M.J.L."/>
            <person name="Mikheyev A.S."/>
        </authorList>
    </citation>
    <scope>NUCLEOTIDE SEQUENCE [LARGE SCALE GENOMIC DNA]</scope>
    <source>
        <strain evidence="1">Daus_M_001</strain>
        <tissue evidence="1">Leg muscle</tissue>
    </source>
</reference>
<evidence type="ECO:0000313" key="1">
    <source>
        <dbReference type="EMBL" id="KAJ8883555.1"/>
    </source>
</evidence>
<dbReference type="EMBL" id="JARBHB010000005">
    <property type="protein sequence ID" value="KAJ8883555.1"/>
    <property type="molecule type" value="Genomic_DNA"/>
</dbReference>
<evidence type="ECO:0000313" key="2">
    <source>
        <dbReference type="Proteomes" id="UP001159363"/>
    </source>
</evidence>
<sequence length="75" mass="8311">MTGGWEMLSRREALQLGALLLCVPVQYLLVVSVPSVWECTHAVLHAVSALRSLRSSLLRWLTPCEYAASIVMLDV</sequence>
<dbReference type="Proteomes" id="UP001159363">
    <property type="component" value="Chromosome 4"/>
</dbReference>
<evidence type="ECO:0008006" key="3">
    <source>
        <dbReference type="Google" id="ProtNLM"/>
    </source>
</evidence>
<gene>
    <name evidence="1" type="ORF">PR048_015399</name>
</gene>
<proteinExistence type="predicted"/>
<organism evidence="1 2">
    <name type="scientific">Dryococelus australis</name>
    <dbReference type="NCBI Taxonomy" id="614101"/>
    <lineage>
        <taxon>Eukaryota</taxon>
        <taxon>Metazoa</taxon>
        <taxon>Ecdysozoa</taxon>
        <taxon>Arthropoda</taxon>
        <taxon>Hexapoda</taxon>
        <taxon>Insecta</taxon>
        <taxon>Pterygota</taxon>
        <taxon>Neoptera</taxon>
        <taxon>Polyneoptera</taxon>
        <taxon>Phasmatodea</taxon>
        <taxon>Verophasmatodea</taxon>
        <taxon>Anareolatae</taxon>
        <taxon>Phasmatidae</taxon>
        <taxon>Eurycanthinae</taxon>
        <taxon>Dryococelus</taxon>
    </lineage>
</organism>
<protein>
    <recommendedName>
        <fullName evidence="3">Secreted protein</fullName>
    </recommendedName>
</protein>
<accession>A0ABQ9HH45</accession>
<name>A0ABQ9HH45_9NEOP</name>
<keyword evidence="2" id="KW-1185">Reference proteome</keyword>